<name>A0AAD6MG47_9ROSI</name>
<sequence>MVPTLCINFLYVFSDPCCSIRINILIKPHDIYSSTEKLSQVSDS</sequence>
<organism evidence="1 2">
    <name type="scientific">Populus alba x Populus x berolinensis</name>
    <dbReference type="NCBI Taxonomy" id="444605"/>
    <lineage>
        <taxon>Eukaryota</taxon>
        <taxon>Viridiplantae</taxon>
        <taxon>Streptophyta</taxon>
        <taxon>Embryophyta</taxon>
        <taxon>Tracheophyta</taxon>
        <taxon>Spermatophyta</taxon>
        <taxon>Magnoliopsida</taxon>
        <taxon>eudicotyledons</taxon>
        <taxon>Gunneridae</taxon>
        <taxon>Pentapetalae</taxon>
        <taxon>rosids</taxon>
        <taxon>fabids</taxon>
        <taxon>Malpighiales</taxon>
        <taxon>Salicaceae</taxon>
        <taxon>Saliceae</taxon>
        <taxon>Populus</taxon>
    </lineage>
</organism>
<reference evidence="1" key="1">
    <citation type="journal article" date="2023" name="Mol. Ecol. Resour.">
        <title>Chromosome-level genome assembly of a triploid poplar Populus alba 'Berolinensis'.</title>
        <authorList>
            <person name="Chen S."/>
            <person name="Yu Y."/>
            <person name="Wang X."/>
            <person name="Wang S."/>
            <person name="Zhang T."/>
            <person name="Zhou Y."/>
            <person name="He R."/>
            <person name="Meng N."/>
            <person name="Wang Y."/>
            <person name="Liu W."/>
            <person name="Liu Z."/>
            <person name="Liu J."/>
            <person name="Guo Q."/>
            <person name="Huang H."/>
            <person name="Sederoff R.R."/>
            <person name="Wang G."/>
            <person name="Qu G."/>
            <person name="Chen S."/>
        </authorList>
    </citation>
    <scope>NUCLEOTIDE SEQUENCE</scope>
    <source>
        <strain evidence="1">SC-2020</strain>
    </source>
</reference>
<dbReference type="Proteomes" id="UP001164929">
    <property type="component" value="Chromosome 9"/>
</dbReference>
<dbReference type="EMBL" id="JAQIZT010000009">
    <property type="protein sequence ID" value="KAJ6984717.1"/>
    <property type="molecule type" value="Genomic_DNA"/>
</dbReference>
<protein>
    <submittedName>
        <fullName evidence="1">Uncharacterized protein</fullName>
    </submittedName>
</protein>
<evidence type="ECO:0000313" key="1">
    <source>
        <dbReference type="EMBL" id="KAJ6984717.1"/>
    </source>
</evidence>
<accession>A0AAD6MG47</accession>
<keyword evidence="2" id="KW-1185">Reference proteome</keyword>
<proteinExistence type="predicted"/>
<evidence type="ECO:0000313" key="2">
    <source>
        <dbReference type="Proteomes" id="UP001164929"/>
    </source>
</evidence>
<dbReference type="AlphaFoldDB" id="A0AAD6MG47"/>
<gene>
    <name evidence="1" type="ORF">NC653_022885</name>
</gene>
<comment type="caution">
    <text evidence="1">The sequence shown here is derived from an EMBL/GenBank/DDBJ whole genome shotgun (WGS) entry which is preliminary data.</text>
</comment>